<geneLocation type="plasmid" evidence="1 2">
    <name>pMLb</name>
</geneLocation>
<dbReference type="Proteomes" id="UP000000552">
    <property type="component" value="Plasmid pMLb"/>
</dbReference>
<sequence length="51" mass="5871">MVLVISLNRLTSTSNFVADVEAPDIIMKHLTSERTMPDDYRTTTRIDNYPQ</sequence>
<accession>Q98NW1</accession>
<dbReference type="HOGENOM" id="CLU_3103071_0_0_5"/>
<dbReference type="EMBL" id="AP003017">
    <property type="protein sequence ID" value="BAB54894.1"/>
    <property type="molecule type" value="Genomic_DNA"/>
</dbReference>
<gene>
    <name evidence="1" type="ordered locus">msr9717</name>
</gene>
<dbReference type="KEGG" id="mlo:msr9717"/>
<evidence type="ECO:0000313" key="1">
    <source>
        <dbReference type="EMBL" id="BAB54894.1"/>
    </source>
</evidence>
<proteinExistence type="predicted"/>
<keyword evidence="1" id="KW-0614">Plasmid</keyword>
<dbReference type="AlphaFoldDB" id="Q98NW1"/>
<evidence type="ECO:0000313" key="2">
    <source>
        <dbReference type="Proteomes" id="UP000000552"/>
    </source>
</evidence>
<organism evidence="1 2">
    <name type="scientific">Mesorhizobium japonicum (strain LMG 29417 / CECT 9101 / MAFF 303099)</name>
    <name type="common">Mesorhizobium loti (strain MAFF 303099)</name>
    <dbReference type="NCBI Taxonomy" id="266835"/>
    <lineage>
        <taxon>Bacteria</taxon>
        <taxon>Pseudomonadati</taxon>
        <taxon>Pseudomonadota</taxon>
        <taxon>Alphaproteobacteria</taxon>
        <taxon>Hyphomicrobiales</taxon>
        <taxon>Phyllobacteriaceae</taxon>
        <taxon>Mesorhizobium</taxon>
    </lineage>
</organism>
<name>Q98NW1_RHILO</name>
<protein>
    <submittedName>
        <fullName evidence="1">Msr9717 protein</fullName>
    </submittedName>
</protein>
<reference evidence="1 2" key="1">
    <citation type="journal article" date="2000" name="DNA Res.">
        <title>Complete genome structure of the nitrogen-fixing symbiotic bacterium Mesorhizobium loti.</title>
        <authorList>
            <person name="Kaneko T."/>
            <person name="Nakamura Y."/>
            <person name="Sato S."/>
            <person name="Asamizu E."/>
            <person name="Kato T."/>
            <person name="Sasamoto S."/>
            <person name="Watanabe A."/>
            <person name="Idesawa K."/>
            <person name="Ishikawa A."/>
            <person name="Kawashima K."/>
            <person name="Kimura T."/>
            <person name="Kishida Y."/>
            <person name="Kiyokawa C."/>
            <person name="Kohara M."/>
            <person name="Matsumoto M."/>
            <person name="Matsuno A."/>
            <person name="Mochizuki Y."/>
            <person name="Nakayama S."/>
            <person name="Nakazaki N."/>
            <person name="Shimpo S."/>
            <person name="Sugimoto M."/>
            <person name="Takeuchi C."/>
            <person name="Yamada M."/>
            <person name="Tabata S."/>
        </authorList>
    </citation>
    <scope>NUCLEOTIDE SEQUENCE [LARGE SCALE GENOMIC DNA]</scope>
    <source>
        <strain evidence="2">LMG 29417 / CECT 9101 / MAFF 303099</strain>
        <plasmid evidence="1 2">pMLb</plasmid>
    </source>
</reference>